<feature type="transmembrane region" description="Helical" evidence="1">
    <location>
        <begin position="211"/>
        <end position="230"/>
    </location>
</feature>
<protein>
    <recommendedName>
        <fullName evidence="4">Stage II sporulation protein M</fullName>
    </recommendedName>
</protein>
<dbReference type="Pfam" id="PF01944">
    <property type="entry name" value="SpoIIM"/>
    <property type="match status" value="1"/>
</dbReference>
<feature type="transmembrane region" description="Helical" evidence="1">
    <location>
        <begin position="280"/>
        <end position="299"/>
    </location>
</feature>
<dbReference type="InterPro" id="IPR002798">
    <property type="entry name" value="SpoIIM-like"/>
</dbReference>
<gene>
    <name evidence="2" type="ORF">BSF38_00906</name>
</gene>
<reference evidence="3" key="1">
    <citation type="submission" date="2016-12" db="EMBL/GenBank/DDBJ databases">
        <title>Comparative genomics of four Isosphaeraceae planctomycetes: a common pool of plasmids and glycoside hydrolase genes.</title>
        <authorList>
            <person name="Ivanova A."/>
        </authorList>
    </citation>
    <scope>NUCLEOTIDE SEQUENCE [LARGE SCALE GENOMIC DNA]</scope>
    <source>
        <strain evidence="3">PX4</strain>
    </source>
</reference>
<evidence type="ECO:0000256" key="1">
    <source>
        <dbReference type="SAM" id="Phobius"/>
    </source>
</evidence>
<dbReference type="EMBL" id="CP019082">
    <property type="protein sequence ID" value="APW59482.1"/>
    <property type="molecule type" value="Genomic_DNA"/>
</dbReference>
<dbReference type="KEGG" id="pbor:BSF38_00906"/>
<keyword evidence="1" id="KW-0472">Membrane</keyword>
<dbReference type="PANTHER" id="PTHR35337:SF1">
    <property type="entry name" value="SLR1478 PROTEIN"/>
    <property type="match status" value="1"/>
</dbReference>
<dbReference type="AlphaFoldDB" id="A0A1U7CKM1"/>
<keyword evidence="1" id="KW-0812">Transmembrane</keyword>
<proteinExistence type="predicted"/>
<accession>A0A1U7CKM1</accession>
<evidence type="ECO:0008006" key="4">
    <source>
        <dbReference type="Google" id="ProtNLM"/>
    </source>
</evidence>
<keyword evidence="1" id="KW-1133">Transmembrane helix</keyword>
<keyword evidence="3" id="KW-1185">Reference proteome</keyword>
<dbReference type="PANTHER" id="PTHR35337">
    <property type="entry name" value="SLR1478 PROTEIN"/>
    <property type="match status" value="1"/>
</dbReference>
<evidence type="ECO:0000313" key="2">
    <source>
        <dbReference type="EMBL" id="APW59482.1"/>
    </source>
</evidence>
<dbReference type="STRING" id="1387353.BSF38_00906"/>
<name>A0A1U7CKM1_9BACT</name>
<feature type="transmembrane region" description="Helical" evidence="1">
    <location>
        <begin position="185"/>
        <end position="205"/>
    </location>
</feature>
<dbReference type="Proteomes" id="UP000186309">
    <property type="component" value="Chromosome"/>
</dbReference>
<feature type="transmembrane region" description="Helical" evidence="1">
    <location>
        <begin position="250"/>
        <end position="268"/>
    </location>
</feature>
<evidence type="ECO:0000313" key="3">
    <source>
        <dbReference type="Proteomes" id="UP000186309"/>
    </source>
</evidence>
<feature type="transmembrane region" description="Helical" evidence="1">
    <location>
        <begin position="87"/>
        <end position="109"/>
    </location>
</feature>
<organism evidence="2 3">
    <name type="scientific">Paludisphaera borealis</name>
    <dbReference type="NCBI Taxonomy" id="1387353"/>
    <lineage>
        <taxon>Bacteria</taxon>
        <taxon>Pseudomonadati</taxon>
        <taxon>Planctomycetota</taxon>
        <taxon>Planctomycetia</taxon>
        <taxon>Isosphaerales</taxon>
        <taxon>Isosphaeraceae</taxon>
        <taxon>Paludisphaera</taxon>
    </lineage>
</organism>
<sequence length="316" mass="33647">MQAFLDKARRLSLARVPLDAFREGSSLYRQAVADLAYARMRFPGHPVVKELGQIVGQAHSILYQPGKARSSGWTVFWRRTWPTSVRAAAGPILLATAIFWAGAIAGFFLTAQNPVLERFFVSPPMREAIAAKRLWTESLTRTAPSAGTHIAVNNINVSLLTWALGLTFGIGTVWLLLFNGLMLGAIAAACLRAGMLTPLAEFVVGHGSLELPAIWISAGAGLLMADAMLFPGRYGRREELRLQGRKSVQIIVGIVPLLLIAGAIEAFISPSNAPGAAKALLGLCLGLALLSYIVLCAAAPKSDRVPGPKAGGREGD</sequence>